<evidence type="ECO:0000313" key="6">
    <source>
        <dbReference type="Proteomes" id="UP001178662"/>
    </source>
</evidence>
<organism evidence="5 6">
    <name type="scientific">Candidatus Cohnella colombiensis</name>
    <dbReference type="NCBI Taxonomy" id="3121368"/>
    <lineage>
        <taxon>Bacteria</taxon>
        <taxon>Bacillati</taxon>
        <taxon>Bacillota</taxon>
        <taxon>Bacilli</taxon>
        <taxon>Bacillales</taxon>
        <taxon>Paenibacillaceae</taxon>
        <taxon>Cohnella</taxon>
    </lineage>
</organism>
<keyword evidence="1" id="KW-0175">Coiled coil</keyword>
<feature type="domain" description="Cadherin-like beta-sandwich-like" evidence="4">
    <location>
        <begin position="721"/>
        <end position="811"/>
    </location>
</feature>
<dbReference type="InterPro" id="IPR006860">
    <property type="entry name" value="FecR"/>
</dbReference>
<feature type="domain" description="Cadherin-like beta-sandwich-like" evidence="4">
    <location>
        <begin position="450"/>
        <end position="532"/>
    </location>
</feature>
<dbReference type="Pfam" id="PF04773">
    <property type="entry name" value="FecR"/>
    <property type="match status" value="1"/>
</dbReference>
<dbReference type="CDD" id="cd22249">
    <property type="entry name" value="UDM1_RNF168_RNF169-like"/>
    <property type="match status" value="1"/>
</dbReference>
<dbReference type="InterPro" id="IPR025883">
    <property type="entry name" value="Cadherin-like_domain"/>
</dbReference>
<dbReference type="PANTHER" id="PTHR38731">
    <property type="entry name" value="LIPL45-RELATED LIPOPROTEIN-RELATED"/>
    <property type="match status" value="1"/>
</dbReference>
<dbReference type="Proteomes" id="UP001178662">
    <property type="component" value="Chromosome"/>
</dbReference>
<reference evidence="5" key="1">
    <citation type="submission" date="2023-03" db="EMBL/GenBank/DDBJ databases">
        <title>Andean soil-derived lignocellulolytic bacterial consortium as a source of novel taxa and putative plastic-active enzymes.</title>
        <authorList>
            <person name="Diaz-Garcia L."/>
            <person name="Chuvochina M."/>
            <person name="Feuerriegel G."/>
            <person name="Bunk B."/>
            <person name="Sproer C."/>
            <person name="Streit W.R."/>
            <person name="Rodriguez L.M."/>
            <person name="Overmann J."/>
            <person name="Jimenez D.J."/>
        </authorList>
    </citation>
    <scope>NUCLEOTIDE SEQUENCE</scope>
    <source>
        <strain evidence="5">MAG 2441</strain>
    </source>
</reference>
<dbReference type="Pfam" id="PF17963">
    <property type="entry name" value="Big_9"/>
    <property type="match status" value="2"/>
</dbReference>
<feature type="region of interest" description="Disordered" evidence="2">
    <location>
        <begin position="407"/>
        <end position="436"/>
    </location>
</feature>
<dbReference type="EMBL" id="CP119317">
    <property type="protein sequence ID" value="WEK53686.1"/>
    <property type="molecule type" value="Genomic_DNA"/>
</dbReference>
<dbReference type="NCBIfam" id="NF012211">
    <property type="entry name" value="tand_rpt_95"/>
    <property type="match status" value="2"/>
</dbReference>
<gene>
    <name evidence="5" type="ORF">P0Y55_14020</name>
</gene>
<protein>
    <submittedName>
        <fullName evidence="5">Ig-like domain-containing protein</fullName>
    </submittedName>
</protein>
<evidence type="ECO:0000256" key="1">
    <source>
        <dbReference type="SAM" id="Coils"/>
    </source>
</evidence>
<dbReference type="Gene3D" id="2.60.120.1440">
    <property type="match status" value="1"/>
</dbReference>
<evidence type="ECO:0000313" key="5">
    <source>
        <dbReference type="EMBL" id="WEK53686.1"/>
    </source>
</evidence>
<sequence>MFRKFTLHLLAIIIVAVPLLATYAGEVSAATSRVTIIKEMKGTVKVKKAGGSKEFTAFAKMSLNEGDILSVGDSSSAILAFSNGTSEDDKMSVAANSTLSFSKLTSKNGTKTKVTMFNGNAWIDVKSIETKDDQFTIETPTAIMGVRGTHLFVGIDPVTGAMKLIVGAGVVSATPSGLNTEDQSQKMTFIYPLQQISIDGDGSDSSSPQVFDIQSFINNVQQPAVLESLLRSMSDINKENELFIERMREKLQGDSSTGQFPSLPDLDPSEVERLQLNLSHLIAAIAKTAIDSKKLTQSQLDSILNEMNKTLDLNKSKLELTEQEKLQIERQRLLELEQLKQAEAQKKKEEELRKKQEALVNQLLEQQKKLEEAKQKAQEEKLKKAQEEYEKQLALAERERFLAAKEQLRKDAAASASPSPSPSNSSSPSPSITPKSQNALLSGLALSSGSISFANDAWTYTVVVNNSVSSLNITPTVADTGKATVKVNGTVASSGSSALISLNAAGVDTIVPIEVTAEDGTTKKTYTITFKRNQIPVVSAASYNTNRNVVLNGVLGAMDPDGDAVTFGKSAEPAHGTVTVFSNGQFTYTPDSNYSGYDSFKVKGYDGREYSAEMEIIINVINVNNAPVAQNSSIYMNKNVTYTETLSVIDLDGDTLTYSVVNAPTHGHLIVNGVVGNFTYTPDANYVGTDTFTFKAYDGQAYSNVATVTVQVVDATLSDLRNLNFELSRAFDPTVLDYTSAVRFGVINGIIMPVKAEVSAMLAVKLNGTTIVGDVDGMYALPFIVGSNLLEVAVTHPEGVTNTYTVTVVREAPASSEVMIQLTSDDVSEQYEFNSSNWIYDFFGQYNHTYRLTPAHHPDSSVKLFVDSAEIKKTIDNGVYGYTVELGQGSKELIFEVTYFDEVQDEVVTDYYLLYLNGPNLPASVMQFEVDFDSDEVGIEIPRPIYVGDGDIQNWIITLRQAYTGSDIAINMNWVPDDEISYAKLYVNGNDGLEFVSDSRWDATKIINEAQGLKNGYNRLVIELYKDEEVVSVFVLWLLMGDTYEDVPFYIENDRDLVSYTINDGIIEILTDGMANGLQLFLKEQESIFELVSIVNTVTLEIPSLTEDEDGYQLGLSTGENWYKVIFNSQDRMNPRIYMIKITK</sequence>
<accession>A0AA95EVG1</accession>
<feature type="coiled-coil region" evidence="1">
    <location>
        <begin position="304"/>
        <end position="399"/>
    </location>
</feature>
<keyword evidence="6" id="KW-1185">Reference proteome</keyword>
<evidence type="ECO:0000259" key="4">
    <source>
        <dbReference type="Pfam" id="PF12733"/>
    </source>
</evidence>
<dbReference type="Pfam" id="PF12733">
    <property type="entry name" value="Cadherin-like"/>
    <property type="match status" value="2"/>
</dbReference>
<proteinExistence type="predicted"/>
<evidence type="ECO:0000259" key="3">
    <source>
        <dbReference type="Pfam" id="PF04773"/>
    </source>
</evidence>
<dbReference type="Gene3D" id="2.60.40.3440">
    <property type="match status" value="2"/>
</dbReference>
<dbReference type="AlphaFoldDB" id="A0AA95EVG1"/>
<evidence type="ECO:0000256" key="2">
    <source>
        <dbReference type="SAM" id="MobiDB-lite"/>
    </source>
</evidence>
<dbReference type="PANTHER" id="PTHR38731:SF1">
    <property type="entry name" value="FECR PROTEIN DOMAIN-CONTAINING PROTEIN"/>
    <property type="match status" value="1"/>
</dbReference>
<feature type="compositionally biased region" description="Low complexity" evidence="2">
    <location>
        <begin position="413"/>
        <end position="430"/>
    </location>
</feature>
<feature type="domain" description="FecR protein" evidence="3">
    <location>
        <begin position="69"/>
        <end position="171"/>
    </location>
</feature>
<name>A0AA95EVG1_9BACL</name>